<dbReference type="Gene3D" id="3.20.170.30">
    <property type="match status" value="1"/>
</dbReference>
<evidence type="ECO:0000313" key="7">
    <source>
        <dbReference type="Proteomes" id="UP000437131"/>
    </source>
</evidence>
<dbReference type="HAMAP" id="MF_00299">
    <property type="entry name" value="KptA"/>
    <property type="match status" value="1"/>
</dbReference>
<dbReference type="Gene3D" id="1.10.10.970">
    <property type="entry name" value="RNA 2'-phosphotransferase, Tpt1/KptA family, N-terminal domain"/>
    <property type="match status" value="1"/>
</dbReference>
<keyword evidence="2 5" id="KW-0808">Transferase</keyword>
<comment type="similarity">
    <text evidence="1 5">Belongs to the KptA/TPT1 family.</text>
</comment>
<evidence type="ECO:0000256" key="5">
    <source>
        <dbReference type="HAMAP-Rule" id="MF_00299"/>
    </source>
</evidence>
<dbReference type="Proteomes" id="UP000437131">
    <property type="component" value="Unassembled WGS sequence"/>
</dbReference>
<gene>
    <name evidence="5" type="primary">kptA</name>
    <name evidence="6" type="ORF">GGC33_15610</name>
</gene>
<dbReference type="GO" id="GO:0006388">
    <property type="term" value="P:tRNA splicing, via endonucleolytic cleavage and ligation"/>
    <property type="evidence" value="ECO:0007669"/>
    <property type="project" value="UniProtKB-UniRule"/>
</dbReference>
<dbReference type="GO" id="GO:0003950">
    <property type="term" value="F:NAD+ poly-ADP-ribosyltransferase activity"/>
    <property type="evidence" value="ECO:0007669"/>
    <property type="project" value="InterPro"/>
</dbReference>
<sequence length="184" mass="21276">MKKEHIKKSKILSLILRHQPEYIDIKLDEKGWVSINELLSGCEKKGIKISREEIEEIVKTNDKKRFTICKYTDKIKANQGHSIKVSLNLKCANPPDILYHGTTIKFKDSIIKQGLLKMNRHHVHLSSDIETAKKVGSRHGKVMILVIDTKKMTEDGYKFYLSENNIWLVDQVPSIYFSKIIKVS</sequence>
<dbReference type="AlphaFoldDB" id="A0A844H1W6"/>
<evidence type="ECO:0000256" key="1">
    <source>
        <dbReference type="ARBA" id="ARBA00009836"/>
    </source>
</evidence>
<keyword evidence="3 5" id="KW-0520">NAD</keyword>
<evidence type="ECO:0000256" key="3">
    <source>
        <dbReference type="ARBA" id="ARBA00023027"/>
    </source>
</evidence>
<dbReference type="EMBL" id="WMIA01000026">
    <property type="protein sequence ID" value="MTF40345.1"/>
    <property type="molecule type" value="Genomic_DNA"/>
</dbReference>
<comment type="caution">
    <text evidence="6">The sequence shown here is derived from an EMBL/GenBank/DDBJ whole genome shotgun (WGS) entry which is preliminary data.</text>
</comment>
<dbReference type="NCBIfam" id="NF002014">
    <property type="entry name" value="PRK00819.1-4"/>
    <property type="match status" value="1"/>
</dbReference>
<dbReference type="SUPFAM" id="SSF56399">
    <property type="entry name" value="ADP-ribosylation"/>
    <property type="match status" value="1"/>
</dbReference>
<dbReference type="InterPro" id="IPR042081">
    <property type="entry name" value="RNA_2'-PTrans_C"/>
</dbReference>
<name>A0A844H1W6_9CHRO</name>
<evidence type="ECO:0000256" key="2">
    <source>
        <dbReference type="ARBA" id="ARBA00022679"/>
    </source>
</evidence>
<dbReference type="Pfam" id="PF01885">
    <property type="entry name" value="PTS_2-RNA"/>
    <property type="match status" value="1"/>
</dbReference>
<dbReference type="InterPro" id="IPR002745">
    <property type="entry name" value="Ptrans_KptA/Tpt1"/>
</dbReference>
<proteinExistence type="inferred from homology"/>
<dbReference type="PANTHER" id="PTHR12684">
    <property type="entry name" value="PUTATIVE PHOSPHOTRANSFERASE"/>
    <property type="match status" value="1"/>
</dbReference>
<organism evidence="6 7">
    <name type="scientific">Cyanobacterium aponinum 0216</name>
    <dbReference type="NCBI Taxonomy" id="2676140"/>
    <lineage>
        <taxon>Bacteria</taxon>
        <taxon>Bacillati</taxon>
        <taxon>Cyanobacteriota</taxon>
        <taxon>Cyanophyceae</taxon>
        <taxon>Oscillatoriophycideae</taxon>
        <taxon>Chroococcales</taxon>
        <taxon>Geminocystaceae</taxon>
        <taxon>Cyanobacterium</taxon>
    </lineage>
</organism>
<accession>A0A844H1W6</accession>
<reference evidence="6 7" key="1">
    <citation type="submission" date="2019-11" db="EMBL/GenBank/DDBJ databases">
        <title>Isolation of a new High Light Tolerant Cyanobacteria.</title>
        <authorList>
            <person name="Dobson Z."/>
            <person name="Vaughn N."/>
            <person name="Vaughn M."/>
            <person name="Fromme P."/>
            <person name="Mazor Y."/>
        </authorList>
    </citation>
    <scope>NUCLEOTIDE SEQUENCE [LARGE SCALE GENOMIC DNA]</scope>
    <source>
        <strain evidence="6 7">0216</strain>
    </source>
</reference>
<protein>
    <recommendedName>
        <fullName evidence="5">Probable RNA 2'-phosphotransferase</fullName>
        <ecNumber evidence="5">2.7.1.-</ecNumber>
    </recommendedName>
</protein>
<evidence type="ECO:0000313" key="6">
    <source>
        <dbReference type="EMBL" id="MTF40345.1"/>
    </source>
</evidence>
<dbReference type="GO" id="GO:0000215">
    <property type="term" value="F:tRNA 2'-phosphotransferase activity"/>
    <property type="evidence" value="ECO:0007669"/>
    <property type="project" value="TreeGrafter"/>
</dbReference>
<dbReference type="PANTHER" id="PTHR12684:SF2">
    <property type="entry name" value="TRNA 2'-PHOSPHOTRANSFERASE 1"/>
    <property type="match status" value="1"/>
</dbReference>
<dbReference type="EC" id="2.7.1.-" evidence="5"/>
<dbReference type="InterPro" id="IPR022928">
    <property type="entry name" value="RNA_2'-PTrans_KptA"/>
</dbReference>
<dbReference type="InterPro" id="IPR042080">
    <property type="entry name" value="RNA_2'-PTrans_N"/>
</dbReference>
<evidence type="ECO:0000256" key="4">
    <source>
        <dbReference type="ARBA" id="ARBA00025212"/>
    </source>
</evidence>
<dbReference type="RefSeq" id="WP_155084552.1">
    <property type="nucleotide sequence ID" value="NZ_WMIA01000026.1"/>
</dbReference>
<comment type="function">
    <text evidence="4 5">Removes the 2'-phosphate from RNA via an intermediate in which the phosphate is ADP-ribosylated by NAD followed by a presumed transesterification to release the RNA and generate ADP-ribose 1''-2''-cyclic phosphate (APPR&gt;P). May function as an ADP-ribosylase.</text>
</comment>